<feature type="domain" description="C2H2-type" evidence="9">
    <location>
        <begin position="60"/>
        <end position="87"/>
    </location>
</feature>
<protein>
    <submittedName>
        <fullName evidence="10">Zinc finger protein</fullName>
    </submittedName>
</protein>
<evidence type="ECO:0000313" key="11">
    <source>
        <dbReference type="Proteomes" id="UP000054630"/>
    </source>
</evidence>
<feature type="non-terminal residue" evidence="10">
    <location>
        <position position="322"/>
    </location>
</feature>
<dbReference type="Pfam" id="PF13894">
    <property type="entry name" value="zf-C2H2_4"/>
    <property type="match status" value="1"/>
</dbReference>
<evidence type="ECO:0000256" key="5">
    <source>
        <dbReference type="ARBA" id="ARBA00022833"/>
    </source>
</evidence>
<dbReference type="EMBL" id="JYDL01000228">
    <property type="protein sequence ID" value="KRX13050.1"/>
    <property type="molecule type" value="Genomic_DNA"/>
</dbReference>
<comment type="caution">
    <text evidence="10">The sequence shown here is derived from an EMBL/GenBank/DDBJ whole genome shotgun (WGS) entry which is preliminary data.</text>
</comment>
<dbReference type="OrthoDB" id="6077919at2759"/>
<dbReference type="PANTHER" id="PTHR24394:SF29">
    <property type="entry name" value="MYONEURIN"/>
    <property type="match status" value="1"/>
</dbReference>
<keyword evidence="2" id="KW-0479">Metal-binding</keyword>
<proteinExistence type="predicted"/>
<evidence type="ECO:0000256" key="2">
    <source>
        <dbReference type="ARBA" id="ARBA00022723"/>
    </source>
</evidence>
<keyword evidence="5" id="KW-0862">Zinc</keyword>
<comment type="subcellular location">
    <subcellularLocation>
        <location evidence="1">Nucleus</location>
    </subcellularLocation>
</comment>
<dbReference type="SUPFAM" id="SSF57667">
    <property type="entry name" value="beta-beta-alpha zinc fingers"/>
    <property type="match status" value="2"/>
</dbReference>
<dbReference type="InterPro" id="IPR036236">
    <property type="entry name" value="Znf_C2H2_sf"/>
</dbReference>
<feature type="domain" description="C2H2-type" evidence="9">
    <location>
        <begin position="116"/>
        <end position="143"/>
    </location>
</feature>
<feature type="domain" description="C2H2-type" evidence="9">
    <location>
        <begin position="88"/>
        <end position="115"/>
    </location>
</feature>
<name>A0A0V0RFH2_9BILA</name>
<evidence type="ECO:0000256" key="1">
    <source>
        <dbReference type="ARBA" id="ARBA00004123"/>
    </source>
</evidence>
<gene>
    <name evidence="10" type="primary">ZNF784</name>
    <name evidence="10" type="ORF">T07_15181</name>
</gene>
<feature type="non-terminal residue" evidence="10">
    <location>
        <position position="1"/>
    </location>
</feature>
<reference evidence="10 11" key="1">
    <citation type="submission" date="2015-01" db="EMBL/GenBank/DDBJ databases">
        <title>Evolution of Trichinella species and genotypes.</title>
        <authorList>
            <person name="Korhonen P.K."/>
            <person name="Edoardo P."/>
            <person name="Giuseppe L.R."/>
            <person name="Gasser R.B."/>
        </authorList>
    </citation>
    <scope>NUCLEOTIDE SEQUENCE [LARGE SCALE GENOMIC DNA]</scope>
    <source>
        <strain evidence="10">ISS37</strain>
    </source>
</reference>
<dbReference type="Proteomes" id="UP000054630">
    <property type="component" value="Unassembled WGS sequence"/>
</dbReference>
<dbReference type="InterPro" id="IPR013087">
    <property type="entry name" value="Znf_C2H2_type"/>
</dbReference>
<organism evidence="10 11">
    <name type="scientific">Trichinella nelsoni</name>
    <dbReference type="NCBI Taxonomy" id="6336"/>
    <lineage>
        <taxon>Eukaryota</taxon>
        <taxon>Metazoa</taxon>
        <taxon>Ecdysozoa</taxon>
        <taxon>Nematoda</taxon>
        <taxon>Enoplea</taxon>
        <taxon>Dorylaimia</taxon>
        <taxon>Trichinellida</taxon>
        <taxon>Trichinellidae</taxon>
        <taxon>Trichinella</taxon>
    </lineage>
</organism>
<dbReference type="GO" id="GO:0008270">
    <property type="term" value="F:zinc ion binding"/>
    <property type="evidence" value="ECO:0007669"/>
    <property type="project" value="UniProtKB-KW"/>
</dbReference>
<keyword evidence="3" id="KW-0677">Repeat</keyword>
<dbReference type="SMART" id="SM00355">
    <property type="entry name" value="ZnF_C2H2"/>
    <property type="match status" value="3"/>
</dbReference>
<keyword evidence="11" id="KW-1185">Reference proteome</keyword>
<dbReference type="PROSITE" id="PS50157">
    <property type="entry name" value="ZINC_FINGER_C2H2_2"/>
    <property type="match status" value="3"/>
</dbReference>
<dbReference type="GO" id="GO:0005634">
    <property type="term" value="C:nucleus"/>
    <property type="evidence" value="ECO:0007669"/>
    <property type="project" value="UniProtKB-SubCell"/>
</dbReference>
<evidence type="ECO:0000256" key="7">
    <source>
        <dbReference type="PROSITE-ProRule" id="PRU00042"/>
    </source>
</evidence>
<evidence type="ECO:0000313" key="10">
    <source>
        <dbReference type="EMBL" id="KRX13050.1"/>
    </source>
</evidence>
<dbReference type="PROSITE" id="PS00028">
    <property type="entry name" value="ZINC_FINGER_C2H2_1"/>
    <property type="match status" value="3"/>
</dbReference>
<evidence type="ECO:0000256" key="4">
    <source>
        <dbReference type="ARBA" id="ARBA00022771"/>
    </source>
</evidence>
<accession>A0A0V0RFH2</accession>
<dbReference type="Gene3D" id="3.30.160.60">
    <property type="entry name" value="Classic Zinc Finger"/>
    <property type="match status" value="2"/>
</dbReference>
<dbReference type="STRING" id="6336.A0A0V0RFH2"/>
<evidence type="ECO:0000256" key="6">
    <source>
        <dbReference type="ARBA" id="ARBA00023242"/>
    </source>
</evidence>
<evidence type="ECO:0000259" key="9">
    <source>
        <dbReference type="PROSITE" id="PS50157"/>
    </source>
</evidence>
<keyword evidence="6" id="KW-0539">Nucleus</keyword>
<evidence type="ECO:0000256" key="3">
    <source>
        <dbReference type="ARBA" id="ARBA00022737"/>
    </source>
</evidence>
<dbReference type="PANTHER" id="PTHR24394">
    <property type="entry name" value="ZINC FINGER PROTEIN"/>
    <property type="match status" value="1"/>
</dbReference>
<keyword evidence="4 7" id="KW-0863">Zinc-finger</keyword>
<dbReference type="GO" id="GO:0000981">
    <property type="term" value="F:DNA-binding transcription factor activity, RNA polymerase II-specific"/>
    <property type="evidence" value="ECO:0007669"/>
    <property type="project" value="TreeGrafter"/>
</dbReference>
<sequence>TYYVCTVSKRVFENDAKILSLNKQQISINRRSETNKILPKSNVVPLTKSQMSSRMNLKKIACEYCGKHFPRGTSYQDHINMHRNVRPHVCEICGKSFNNSGAKSNHMRIHNRDRHFRCTLCERAFPWKISLKIHLKSHQRMGELTDRIENYLETGNPPSKMRKTRDKAHNSSVTRHEFTKPKRARRHDEMCFHKEEYEERILPSELALYENKEWYEEIGYLDYTSGIGTPDSSYTTNEEWAKSTGNKTEKKMNLGSVIAGAMKCCYEIPSAEKCYEPKLNIQHVGIKNNFTGEKWSPVVIRKKTYPMYFYGNSVRSSGGTSL</sequence>
<dbReference type="Pfam" id="PF00096">
    <property type="entry name" value="zf-C2H2"/>
    <property type="match status" value="1"/>
</dbReference>
<dbReference type="AlphaFoldDB" id="A0A0V0RFH2"/>
<feature type="region of interest" description="Disordered" evidence="8">
    <location>
        <begin position="153"/>
        <end position="180"/>
    </location>
</feature>
<evidence type="ECO:0000256" key="8">
    <source>
        <dbReference type="SAM" id="MobiDB-lite"/>
    </source>
</evidence>
<dbReference type="FunFam" id="3.30.160.60:FF:000086">
    <property type="entry name" value="transcription factor E4F1 isoform X1"/>
    <property type="match status" value="1"/>
</dbReference>